<sequence length="151" mass="17851">MRRKDKEIFDQNTIQEILLKSEICRISLNDIDYPYILPLNYGYQDNSLYFHCAKLGKKVDLIRKNNKASFLIEQYYEIAKDDISCKWTTKYRSIIGCGTIEIINETEQKRNGLDVIMKHYGKFDNEYSNKQLENVLVLRLNIEKLNAKQSV</sequence>
<dbReference type="SUPFAM" id="SSF50475">
    <property type="entry name" value="FMN-binding split barrel"/>
    <property type="match status" value="1"/>
</dbReference>
<dbReference type="Proteomes" id="UP000248079">
    <property type="component" value="Unassembled WGS sequence"/>
</dbReference>
<dbReference type="Gene3D" id="2.30.110.10">
    <property type="entry name" value="Electron Transport, Fmn-binding Protein, Chain A"/>
    <property type="match status" value="1"/>
</dbReference>
<dbReference type="InterPro" id="IPR012349">
    <property type="entry name" value="Split_barrel_FMN-bd"/>
</dbReference>
<dbReference type="OrthoDB" id="9794935at2"/>
<evidence type="ECO:0000313" key="1">
    <source>
        <dbReference type="EMBL" id="PXY02405.1"/>
    </source>
</evidence>
<reference evidence="1 2" key="1">
    <citation type="submission" date="2018-05" db="EMBL/GenBank/DDBJ databases">
        <title>Marinifilum breve JC075T sp. nov., a marine bacterium isolated from Yongle Blue Hole in the South China Sea.</title>
        <authorList>
            <person name="Fu T."/>
        </authorList>
    </citation>
    <scope>NUCLEOTIDE SEQUENCE [LARGE SCALE GENOMIC DNA]</scope>
    <source>
        <strain evidence="1 2">JC075</strain>
    </source>
</reference>
<comment type="caution">
    <text evidence="1">The sequence shown here is derived from an EMBL/GenBank/DDBJ whole genome shotgun (WGS) entry which is preliminary data.</text>
</comment>
<gene>
    <name evidence="1" type="ORF">DF185_07080</name>
</gene>
<organism evidence="1 2">
    <name type="scientific">Marinifilum breve</name>
    <dbReference type="NCBI Taxonomy" id="2184082"/>
    <lineage>
        <taxon>Bacteria</taxon>
        <taxon>Pseudomonadati</taxon>
        <taxon>Bacteroidota</taxon>
        <taxon>Bacteroidia</taxon>
        <taxon>Marinilabiliales</taxon>
        <taxon>Marinifilaceae</taxon>
    </lineage>
</organism>
<dbReference type="RefSeq" id="WP_110360038.1">
    <property type="nucleotide sequence ID" value="NZ_QFLI01000002.1"/>
</dbReference>
<dbReference type="PANTHER" id="PTHR34071">
    <property type="entry name" value="5-NITROIMIDAZOLE ANTIBIOTICS RESISTANCE PROTEIN, NIMA-FAMILY-RELATED PROTEIN-RELATED"/>
    <property type="match status" value="1"/>
</dbReference>
<proteinExistence type="predicted"/>
<keyword evidence="2" id="KW-1185">Reference proteome</keyword>
<dbReference type="EMBL" id="QFLI01000002">
    <property type="protein sequence ID" value="PXY02405.1"/>
    <property type="molecule type" value="Genomic_DNA"/>
</dbReference>
<protein>
    <recommendedName>
        <fullName evidence="3">MFS transporter</fullName>
    </recommendedName>
</protein>
<dbReference type="InterPro" id="IPR024747">
    <property type="entry name" value="Pyridox_Oxase-rel"/>
</dbReference>
<accession>A0A2V4A0J9</accession>
<dbReference type="AlphaFoldDB" id="A0A2V4A0J9"/>
<evidence type="ECO:0000313" key="2">
    <source>
        <dbReference type="Proteomes" id="UP000248079"/>
    </source>
</evidence>
<dbReference type="Pfam" id="PF12900">
    <property type="entry name" value="Pyridox_ox_2"/>
    <property type="match status" value="1"/>
</dbReference>
<dbReference type="PANTHER" id="PTHR34071:SF2">
    <property type="entry name" value="FLAVIN-NUCLEOTIDE-BINDING PROTEIN"/>
    <property type="match status" value="1"/>
</dbReference>
<evidence type="ECO:0008006" key="3">
    <source>
        <dbReference type="Google" id="ProtNLM"/>
    </source>
</evidence>
<name>A0A2V4A0J9_9BACT</name>